<proteinExistence type="predicted"/>
<dbReference type="PROSITE" id="PS50991">
    <property type="entry name" value="PYR_CT"/>
    <property type="match status" value="1"/>
</dbReference>
<dbReference type="SUPFAM" id="SSF51569">
    <property type="entry name" value="Aldolase"/>
    <property type="match status" value="1"/>
</dbReference>
<organism evidence="3 4">
    <name type="scientific">Halanaerobium congolense</name>
    <dbReference type="NCBI Taxonomy" id="54121"/>
    <lineage>
        <taxon>Bacteria</taxon>
        <taxon>Bacillati</taxon>
        <taxon>Bacillota</taxon>
        <taxon>Clostridia</taxon>
        <taxon>Halanaerobiales</taxon>
        <taxon>Halanaerobiaceae</taxon>
        <taxon>Halanaerobium</taxon>
    </lineage>
</organism>
<dbReference type="NCBIfam" id="NF006761">
    <property type="entry name" value="PRK09282.1"/>
    <property type="match status" value="1"/>
</dbReference>
<dbReference type="InterPro" id="IPR055268">
    <property type="entry name" value="PCB-like"/>
</dbReference>
<dbReference type="InterPro" id="IPR013785">
    <property type="entry name" value="Aldolase_TIM"/>
</dbReference>
<dbReference type="Pfam" id="PF02436">
    <property type="entry name" value="PYC_OADA"/>
    <property type="match status" value="1"/>
</dbReference>
<evidence type="ECO:0000313" key="4">
    <source>
        <dbReference type="Proteomes" id="UP000198612"/>
    </source>
</evidence>
<dbReference type="AlphaFoldDB" id="A0A1M7MWR0"/>
<dbReference type="SUPFAM" id="SSF89000">
    <property type="entry name" value="post-HMGL domain-like"/>
    <property type="match status" value="1"/>
</dbReference>
<evidence type="ECO:0000313" key="2">
    <source>
        <dbReference type="EMBL" id="SDF72417.1"/>
    </source>
</evidence>
<dbReference type="InterPro" id="IPR003379">
    <property type="entry name" value="Carboxylase_cons_dom"/>
</dbReference>
<accession>A0A1M7MWR0</accession>
<keyword evidence="5" id="KW-1185">Reference proteome</keyword>
<name>A0A1M7MWR0_9FIRM</name>
<sequence>MSVKITETVLRDAQQSVLATRMKTNNMLDIIEDMDKVGYHSLEVWGGATFDTAMRYLDEDPWERLEKIKLRTKNTKLQMLLRGQNILGYKHYPDDVLEKFIEKAISNGIDIIRIFDALNDVRNLEKAIEYTKKYGGHAQGTIVYTTSPIHDIDNYIETAKKLEDLEVDSLCLKDMAGLLTPYKAYEIIERLKEETDLLIQLHTHNTAGLGAMSYLKAIEANVDVIDTAVSSLASGNSQPPTESLIVTLEGTKYDTNLNLDEVIDIANYFRNVRNSHEDYEKSFAIDPRVIKNQIPGGMLSNLRQQLKDNNMSQYYEEVLKEIPKVRKELGYPPLVTPTSQIIGTQAVFNVAQGERYKLVSRETKKYVKGMYGRPPGEIDPEVIEKILAGEKQINCRPAELLDDEYESTLNKIKDFITKEEDVLSYILFPDVAEDFLKRHYR</sequence>
<dbReference type="PANTHER" id="PTHR43778">
    <property type="entry name" value="PYRUVATE CARBOXYLASE"/>
    <property type="match status" value="1"/>
</dbReference>
<dbReference type="EMBL" id="FOHG01000021">
    <property type="protein sequence ID" value="SET06027.1"/>
    <property type="molecule type" value="Genomic_DNA"/>
</dbReference>
<dbReference type="PANTHER" id="PTHR43778:SF2">
    <property type="entry name" value="PYRUVATE CARBOXYLASE, MITOCHONDRIAL"/>
    <property type="match status" value="1"/>
</dbReference>
<dbReference type="EMBL" id="FNBJ01000021">
    <property type="protein sequence ID" value="SDF72417.1"/>
    <property type="molecule type" value="Genomic_DNA"/>
</dbReference>
<dbReference type="Proteomes" id="UP000199519">
    <property type="component" value="Unassembled WGS sequence"/>
</dbReference>
<dbReference type="GO" id="GO:0005737">
    <property type="term" value="C:cytoplasm"/>
    <property type="evidence" value="ECO:0007669"/>
    <property type="project" value="TreeGrafter"/>
</dbReference>
<dbReference type="GO" id="GO:0004736">
    <property type="term" value="F:pyruvate carboxylase activity"/>
    <property type="evidence" value="ECO:0007669"/>
    <property type="project" value="TreeGrafter"/>
</dbReference>
<dbReference type="Proteomes" id="UP000198612">
    <property type="component" value="Unassembled WGS sequence"/>
</dbReference>
<evidence type="ECO:0000313" key="5">
    <source>
        <dbReference type="Proteomes" id="UP000199519"/>
    </source>
</evidence>
<dbReference type="OrthoDB" id="9807469at2"/>
<dbReference type="Pfam" id="PF00682">
    <property type="entry name" value="HMGL-like"/>
    <property type="match status" value="1"/>
</dbReference>
<protein>
    <submittedName>
        <fullName evidence="3">Oxaloacetate decarboxylase, alpha subunit</fullName>
    </submittedName>
</protein>
<reference evidence="4 5" key="1">
    <citation type="submission" date="2016-10" db="EMBL/GenBank/DDBJ databases">
        <authorList>
            <person name="Varghese N."/>
            <person name="Submissions S."/>
        </authorList>
    </citation>
    <scope>NUCLEOTIDE SEQUENCE [LARGE SCALE GENOMIC DNA]</scope>
    <source>
        <strain evidence="2 5">WG2</strain>
        <strain evidence="3 4">WG5</strain>
    </source>
</reference>
<dbReference type="GO" id="GO:0006094">
    <property type="term" value="P:gluconeogenesis"/>
    <property type="evidence" value="ECO:0007669"/>
    <property type="project" value="TreeGrafter"/>
</dbReference>
<dbReference type="Gene3D" id="3.20.20.70">
    <property type="entry name" value="Aldolase class I"/>
    <property type="match status" value="1"/>
</dbReference>
<gene>
    <name evidence="2" type="ORF">SAMN04488598_12130</name>
    <name evidence="3" type="ORF">SAMN04515652_12130</name>
</gene>
<evidence type="ECO:0000313" key="3">
    <source>
        <dbReference type="EMBL" id="SET06027.1"/>
    </source>
</evidence>
<dbReference type="InterPro" id="IPR000891">
    <property type="entry name" value="PYR_CT"/>
</dbReference>
<dbReference type="CDD" id="cd07937">
    <property type="entry name" value="DRE_TIM_PC_TC_5S"/>
    <property type="match status" value="1"/>
</dbReference>
<dbReference type="RefSeq" id="WP_073159362.1">
    <property type="nucleotide sequence ID" value="NZ_FNBJ01000021.1"/>
</dbReference>
<feature type="domain" description="Pyruvate carboxyltransferase" evidence="1">
    <location>
        <begin position="3"/>
        <end position="263"/>
    </location>
</feature>
<evidence type="ECO:0000259" key="1">
    <source>
        <dbReference type="PROSITE" id="PS50991"/>
    </source>
</evidence>